<dbReference type="AlphaFoldDB" id="W6TEJ8"/>
<dbReference type="Gene3D" id="3.40.710.10">
    <property type="entry name" value="DD-peptidase/beta-lactamase superfamily"/>
    <property type="match status" value="1"/>
</dbReference>
<comment type="caution">
    <text evidence="1">The sequence shown here is derived from an EMBL/GenBank/DDBJ whole genome shotgun (WGS) entry which is preliminary data.</text>
</comment>
<proteinExistence type="predicted"/>
<dbReference type="OrthoDB" id="5291989at2"/>
<protein>
    <recommendedName>
        <fullName evidence="3">Peptidase S11 D-alanyl-D-alanine carboxypeptidase A N-terminal domain-containing protein</fullName>
    </recommendedName>
</protein>
<dbReference type="SUPFAM" id="SSF56601">
    <property type="entry name" value="beta-lactamase/transpeptidase-like"/>
    <property type="match status" value="1"/>
</dbReference>
<name>W6TEJ8_HOLOB</name>
<accession>W6TEJ8</accession>
<evidence type="ECO:0000313" key="2">
    <source>
        <dbReference type="Proteomes" id="UP000019112"/>
    </source>
</evidence>
<gene>
    <name evidence="1" type="ORF">P618_200087</name>
</gene>
<keyword evidence="2" id="KW-1185">Reference proteome</keyword>
<evidence type="ECO:0000313" key="1">
    <source>
        <dbReference type="EMBL" id="ETZ07718.1"/>
    </source>
</evidence>
<sequence length="76" mass="8761">MKESILVKIISKYSVILTMWMCAEALAKKQQFCYVILDPISRSVIEGVNEERRIFPASLTKLMTMFITFDALAKKK</sequence>
<dbReference type="EMBL" id="AWTR02000009">
    <property type="protein sequence ID" value="ETZ07718.1"/>
    <property type="molecule type" value="Genomic_DNA"/>
</dbReference>
<evidence type="ECO:0008006" key="3">
    <source>
        <dbReference type="Google" id="ProtNLM"/>
    </source>
</evidence>
<dbReference type="InterPro" id="IPR012338">
    <property type="entry name" value="Beta-lactam/transpept-like"/>
</dbReference>
<dbReference type="Proteomes" id="UP000019112">
    <property type="component" value="Unassembled WGS sequence"/>
</dbReference>
<dbReference type="STRING" id="1399147.P618_200087"/>
<organism evidence="1 2">
    <name type="scientific">Holospora obtusa F1</name>
    <dbReference type="NCBI Taxonomy" id="1399147"/>
    <lineage>
        <taxon>Bacteria</taxon>
        <taxon>Pseudomonadati</taxon>
        <taxon>Pseudomonadota</taxon>
        <taxon>Alphaproteobacteria</taxon>
        <taxon>Holosporales</taxon>
        <taxon>Holosporaceae</taxon>
        <taxon>Holospora</taxon>
    </lineage>
</organism>
<reference evidence="1 2" key="1">
    <citation type="journal article" date="2014" name="FEMS Microbiol. Lett.">
        <title>Draft genome sequences of three Holospora species (Holospora obtusa, Holospora undulata, and Holospora elegans), endonuclear symbiotic bacteria of the ciliate Paramecium caudatum.</title>
        <authorList>
            <person name="Dohra H."/>
            <person name="Tanaka K."/>
            <person name="Suzuki T."/>
            <person name="Fujishima M."/>
            <person name="Suzuki H."/>
        </authorList>
    </citation>
    <scope>NUCLEOTIDE SEQUENCE [LARGE SCALE GENOMIC DNA]</scope>
    <source>
        <strain evidence="1 2">F1</strain>
    </source>
</reference>
<dbReference type="RefSeq" id="WP_021826904.1">
    <property type="nucleotide sequence ID" value="NZ_AWTR02000009.1"/>
</dbReference>